<organism evidence="2 3">
    <name type="scientific">Dendrobium chrysotoxum</name>
    <name type="common">Orchid</name>
    <dbReference type="NCBI Taxonomy" id="161865"/>
    <lineage>
        <taxon>Eukaryota</taxon>
        <taxon>Viridiplantae</taxon>
        <taxon>Streptophyta</taxon>
        <taxon>Embryophyta</taxon>
        <taxon>Tracheophyta</taxon>
        <taxon>Spermatophyta</taxon>
        <taxon>Magnoliopsida</taxon>
        <taxon>Liliopsida</taxon>
        <taxon>Asparagales</taxon>
        <taxon>Orchidaceae</taxon>
        <taxon>Epidendroideae</taxon>
        <taxon>Malaxideae</taxon>
        <taxon>Dendrobiinae</taxon>
        <taxon>Dendrobium</taxon>
    </lineage>
</organism>
<feature type="compositionally biased region" description="Basic and acidic residues" evidence="1">
    <location>
        <begin position="70"/>
        <end position="79"/>
    </location>
</feature>
<keyword evidence="3" id="KW-1185">Reference proteome</keyword>
<evidence type="ECO:0000256" key="1">
    <source>
        <dbReference type="SAM" id="MobiDB-lite"/>
    </source>
</evidence>
<dbReference type="Proteomes" id="UP000775213">
    <property type="component" value="Unassembled WGS sequence"/>
</dbReference>
<name>A0AAV7FMB6_DENCH</name>
<comment type="caution">
    <text evidence="2">The sequence shown here is derived from an EMBL/GenBank/DDBJ whole genome shotgun (WGS) entry which is preliminary data.</text>
</comment>
<evidence type="ECO:0000313" key="2">
    <source>
        <dbReference type="EMBL" id="KAH0438122.1"/>
    </source>
</evidence>
<feature type="region of interest" description="Disordered" evidence="1">
    <location>
        <begin position="60"/>
        <end position="79"/>
    </location>
</feature>
<dbReference type="EMBL" id="JAGFBR010000699">
    <property type="protein sequence ID" value="KAH0438122.1"/>
    <property type="molecule type" value="Genomic_DNA"/>
</dbReference>
<protein>
    <submittedName>
        <fullName evidence="2">Uncharacterized protein</fullName>
    </submittedName>
</protein>
<proteinExistence type="predicted"/>
<accession>A0AAV7FMB6</accession>
<reference evidence="2 3" key="1">
    <citation type="journal article" date="2021" name="Hortic Res">
        <title>Chromosome-scale assembly of the Dendrobium chrysotoxum genome enhances the understanding of orchid evolution.</title>
        <authorList>
            <person name="Zhang Y."/>
            <person name="Zhang G.Q."/>
            <person name="Zhang D."/>
            <person name="Liu X.D."/>
            <person name="Xu X.Y."/>
            <person name="Sun W.H."/>
            <person name="Yu X."/>
            <person name="Zhu X."/>
            <person name="Wang Z.W."/>
            <person name="Zhao X."/>
            <person name="Zhong W.Y."/>
            <person name="Chen H."/>
            <person name="Yin W.L."/>
            <person name="Huang T."/>
            <person name="Niu S.C."/>
            <person name="Liu Z.J."/>
        </authorList>
    </citation>
    <scope>NUCLEOTIDE SEQUENCE [LARGE SCALE GENOMIC DNA]</scope>
    <source>
        <strain evidence="2">Lindl</strain>
    </source>
</reference>
<evidence type="ECO:0000313" key="3">
    <source>
        <dbReference type="Proteomes" id="UP000775213"/>
    </source>
</evidence>
<dbReference type="AlphaFoldDB" id="A0AAV7FMB6"/>
<gene>
    <name evidence="2" type="ORF">IEQ34_026151</name>
</gene>
<sequence>MGSQDRSVYFGLDNDPSAGSPTETLLRLLLPLNDKSHGRRTARITAIRTLHRTIQSVGATGGVYKGQGRSQRELMTRAY</sequence>